<evidence type="ECO:0000313" key="2">
    <source>
        <dbReference type="EMBL" id="CAH1441503.1"/>
    </source>
</evidence>
<dbReference type="AlphaFoldDB" id="A0AAU9NU73"/>
<keyword evidence="3" id="KW-1185">Reference proteome</keyword>
<reference evidence="2 3" key="1">
    <citation type="submission" date="2022-01" db="EMBL/GenBank/DDBJ databases">
        <authorList>
            <person name="Xiong W."/>
            <person name="Schranz E."/>
        </authorList>
    </citation>
    <scope>NUCLEOTIDE SEQUENCE [LARGE SCALE GENOMIC DNA]</scope>
</reference>
<protein>
    <recommendedName>
        <fullName evidence="1">Helitron helicase-like domain-containing protein</fullName>
    </recommendedName>
</protein>
<sequence>MGNRIIIPSSFTGGSRYMQHNYLDAMTLVKCFGYPDLFLTAAACNPKWPEVIRFVESENLKPEDRPDILTRIFKIKLDSLITRLKEEKILGEVDGVKGPTCYEDIRTVNGSVYDSYKDACYARGVLDDDREYTSSIQETHHWATASFCRSLFVMLITSDSLSRPHHVFKETYNCLSDDVVHVREQEMGVKGLKLEPEAIYHLTLSYIEKSLLSYGLSSSRKKEEVSGKGIFGPYVLVLWQNKPQF</sequence>
<gene>
    <name evidence="2" type="ORF">LVIROSA_LOCUS27554</name>
</gene>
<feature type="domain" description="Helitron helicase-like" evidence="1">
    <location>
        <begin position="1"/>
        <end position="95"/>
    </location>
</feature>
<proteinExistence type="predicted"/>
<dbReference type="Pfam" id="PF14214">
    <property type="entry name" value="Helitron_like_N"/>
    <property type="match status" value="1"/>
</dbReference>
<dbReference type="Proteomes" id="UP001157418">
    <property type="component" value="Unassembled WGS sequence"/>
</dbReference>
<evidence type="ECO:0000313" key="3">
    <source>
        <dbReference type="Proteomes" id="UP001157418"/>
    </source>
</evidence>
<dbReference type="EMBL" id="CAKMRJ010005412">
    <property type="protein sequence ID" value="CAH1441503.1"/>
    <property type="molecule type" value="Genomic_DNA"/>
</dbReference>
<evidence type="ECO:0000259" key="1">
    <source>
        <dbReference type="Pfam" id="PF14214"/>
    </source>
</evidence>
<organism evidence="2 3">
    <name type="scientific">Lactuca virosa</name>
    <dbReference type="NCBI Taxonomy" id="75947"/>
    <lineage>
        <taxon>Eukaryota</taxon>
        <taxon>Viridiplantae</taxon>
        <taxon>Streptophyta</taxon>
        <taxon>Embryophyta</taxon>
        <taxon>Tracheophyta</taxon>
        <taxon>Spermatophyta</taxon>
        <taxon>Magnoliopsida</taxon>
        <taxon>eudicotyledons</taxon>
        <taxon>Gunneridae</taxon>
        <taxon>Pentapetalae</taxon>
        <taxon>asterids</taxon>
        <taxon>campanulids</taxon>
        <taxon>Asterales</taxon>
        <taxon>Asteraceae</taxon>
        <taxon>Cichorioideae</taxon>
        <taxon>Cichorieae</taxon>
        <taxon>Lactucinae</taxon>
        <taxon>Lactuca</taxon>
    </lineage>
</organism>
<comment type="caution">
    <text evidence="2">The sequence shown here is derived from an EMBL/GenBank/DDBJ whole genome shotgun (WGS) entry which is preliminary data.</text>
</comment>
<name>A0AAU9NU73_9ASTR</name>
<accession>A0AAU9NU73</accession>
<dbReference type="InterPro" id="IPR025476">
    <property type="entry name" value="Helitron_helicase-like"/>
</dbReference>